<evidence type="ECO:0000256" key="1">
    <source>
        <dbReference type="ARBA" id="ARBA00022679"/>
    </source>
</evidence>
<evidence type="ECO:0000313" key="5">
    <source>
        <dbReference type="EMBL" id="SVC27811.1"/>
    </source>
</evidence>
<dbReference type="InterPro" id="IPR002504">
    <property type="entry name" value="NADK"/>
</dbReference>
<dbReference type="GO" id="GO:0006741">
    <property type="term" value="P:NADP+ biosynthetic process"/>
    <property type="evidence" value="ECO:0007669"/>
    <property type="project" value="InterPro"/>
</dbReference>
<protein>
    <recommendedName>
        <fullName evidence="6">NAD kinase</fullName>
    </recommendedName>
</protein>
<dbReference type="HAMAP" id="MF_00361">
    <property type="entry name" value="NAD_kinase"/>
    <property type="match status" value="1"/>
</dbReference>
<reference evidence="5" key="1">
    <citation type="submission" date="2018-05" db="EMBL/GenBank/DDBJ databases">
        <authorList>
            <person name="Lanie J.A."/>
            <person name="Ng W.-L."/>
            <person name="Kazmierczak K.M."/>
            <person name="Andrzejewski T.M."/>
            <person name="Davidsen T.M."/>
            <person name="Wayne K.J."/>
            <person name="Tettelin H."/>
            <person name="Glass J.I."/>
            <person name="Rusch D."/>
            <person name="Podicherti R."/>
            <person name="Tsui H.-C.T."/>
            <person name="Winkler M.E."/>
        </authorList>
    </citation>
    <scope>NUCLEOTIDE SEQUENCE</scope>
</reference>
<dbReference type="Pfam" id="PF01513">
    <property type="entry name" value="NAD_kinase"/>
    <property type="match status" value="1"/>
</dbReference>
<dbReference type="PANTHER" id="PTHR20275:SF0">
    <property type="entry name" value="NAD KINASE"/>
    <property type="match status" value="1"/>
</dbReference>
<evidence type="ECO:0000256" key="2">
    <source>
        <dbReference type="ARBA" id="ARBA00022777"/>
    </source>
</evidence>
<name>A0A382KYS5_9ZZZZ</name>
<evidence type="ECO:0000256" key="4">
    <source>
        <dbReference type="ARBA" id="ARBA00023027"/>
    </source>
</evidence>
<dbReference type="EMBL" id="UINC01082752">
    <property type="protein sequence ID" value="SVC27811.1"/>
    <property type="molecule type" value="Genomic_DNA"/>
</dbReference>
<keyword evidence="3" id="KW-0521">NADP</keyword>
<dbReference type="InterPro" id="IPR017438">
    <property type="entry name" value="ATP-NAD_kinase_N"/>
</dbReference>
<keyword evidence="4" id="KW-0520">NAD</keyword>
<dbReference type="AlphaFoldDB" id="A0A382KYS5"/>
<gene>
    <name evidence="5" type="ORF">METZ01_LOCUS280665</name>
</gene>
<dbReference type="Pfam" id="PF20143">
    <property type="entry name" value="NAD_kinase_C"/>
    <property type="match status" value="1"/>
</dbReference>
<organism evidence="5">
    <name type="scientific">marine metagenome</name>
    <dbReference type="NCBI Taxonomy" id="408172"/>
    <lineage>
        <taxon>unclassified sequences</taxon>
        <taxon>metagenomes</taxon>
        <taxon>ecological metagenomes</taxon>
    </lineage>
</organism>
<keyword evidence="2" id="KW-0418">Kinase</keyword>
<evidence type="ECO:0000256" key="3">
    <source>
        <dbReference type="ARBA" id="ARBA00022857"/>
    </source>
</evidence>
<evidence type="ECO:0008006" key="6">
    <source>
        <dbReference type="Google" id="ProtNLM"/>
    </source>
</evidence>
<dbReference type="InterPro" id="IPR017437">
    <property type="entry name" value="ATP-NAD_kinase_PpnK-typ_C"/>
</dbReference>
<keyword evidence="1" id="KW-0808">Transferase</keyword>
<dbReference type="SUPFAM" id="SSF111331">
    <property type="entry name" value="NAD kinase/diacylglycerol kinase-like"/>
    <property type="match status" value="1"/>
</dbReference>
<proteinExistence type="inferred from homology"/>
<dbReference type="Gene3D" id="3.40.50.10330">
    <property type="entry name" value="Probable inorganic polyphosphate/atp-NAD kinase, domain 1"/>
    <property type="match status" value="1"/>
</dbReference>
<dbReference type="GO" id="GO:0003951">
    <property type="term" value="F:NAD+ kinase activity"/>
    <property type="evidence" value="ECO:0007669"/>
    <property type="project" value="InterPro"/>
</dbReference>
<dbReference type="Gene3D" id="2.60.200.30">
    <property type="entry name" value="Probable inorganic polyphosphate/atp-NAD kinase, domain 2"/>
    <property type="match status" value="1"/>
</dbReference>
<accession>A0A382KYS5</accession>
<sequence length="291" mass="31780">VKTIGFFVNTSKKKALEVVPSTVAWLRKQGIESLIADGEADAVGIRKVGCNRDAIVDRSDLILVLGGDGTLLNAVHTSGIENVPILAVNIGHLGFLTDVSLDELYPALERVLEGNYEIDTRMMLEARINSIDDQFGVESYFALNDVVVRHNTRLIELETQIDGEPFITYNADGLIMATPSGSTSYSLSSGGAIVEPHLNAILLTPISPHSLTVRPFIAHGNSEINVTVRSNYGDVNLLVDGSRTMLLVSPGTSIRICKSDKKIQLIRSQRRSYHEVLRTKLMLGEGIKRSK</sequence>
<dbReference type="PANTHER" id="PTHR20275">
    <property type="entry name" value="NAD KINASE"/>
    <property type="match status" value="1"/>
</dbReference>
<dbReference type="InterPro" id="IPR016064">
    <property type="entry name" value="NAD/diacylglycerol_kinase_sf"/>
</dbReference>
<feature type="non-terminal residue" evidence="5">
    <location>
        <position position="1"/>
    </location>
</feature>
<dbReference type="GO" id="GO:0019674">
    <property type="term" value="P:NAD+ metabolic process"/>
    <property type="evidence" value="ECO:0007669"/>
    <property type="project" value="InterPro"/>
</dbReference>